<evidence type="ECO:0000313" key="1">
    <source>
        <dbReference type="EMBL" id="MDQ9071357.1"/>
    </source>
</evidence>
<comment type="caution">
    <text evidence="1">The sequence shown here is derived from an EMBL/GenBank/DDBJ whole genome shotgun (WGS) entry which is preliminary data.</text>
</comment>
<name>A0AAW8JH39_9GAMM</name>
<reference evidence="1" key="1">
    <citation type="submission" date="2023-08" db="EMBL/GenBank/DDBJ databases">
        <title>Emergence of clinically-relevant ST2 carbapenem-resistant Acinetobacter baumannii strains in hospital sewages in Zhejiang, East of China.</title>
        <authorList>
            <person name="Kaichao C."/>
            <person name="Zhang R."/>
        </authorList>
    </citation>
    <scope>NUCLEOTIDE SEQUENCE</scope>
    <source>
        <strain evidence="1">M-SY-60</strain>
    </source>
</reference>
<dbReference type="RefSeq" id="WP_308955709.1">
    <property type="nucleotide sequence ID" value="NZ_JAVICY010000007.1"/>
</dbReference>
<sequence>MFEKKLLLLSWIFIVSEVGANEPNIEGVYSSGSSLYVMPNHNFAIIAYGTALAGKYEIKEGIVSFQVSDLGIPVNYIEEFKELSADSLSDIQKPNDDQMIIQFDPDLSDDLYIGINQSTDHPKLKRILNSNANCFEYSNMNVTVAREKENTIILYGKKTEYNPEFSRKYIIPKNINRLQIRYNTYGKYFGKVFKAKIQKDGLLFLSEYEAEGKFAAREPLSENSKENLEFANEIIDQYAKMIKDRDKIFFSSTQVALNDISFDEEPLIKMECEPFDTPSEE</sequence>
<evidence type="ECO:0000313" key="2">
    <source>
        <dbReference type="Proteomes" id="UP001243195"/>
    </source>
</evidence>
<proteinExistence type="predicted"/>
<dbReference type="EMBL" id="JAVIDA010000008">
    <property type="protein sequence ID" value="MDQ9071357.1"/>
    <property type="molecule type" value="Genomic_DNA"/>
</dbReference>
<dbReference type="AlphaFoldDB" id="A0AAW8JH39"/>
<gene>
    <name evidence="1" type="ORF">RFH51_07805</name>
</gene>
<accession>A0AAW8JH39</accession>
<protein>
    <submittedName>
        <fullName evidence="1">Uncharacterized protein</fullName>
    </submittedName>
</protein>
<dbReference type="Proteomes" id="UP001243195">
    <property type="component" value="Unassembled WGS sequence"/>
</dbReference>
<organism evidence="1 2">
    <name type="scientific">Acinetobacter gerneri</name>
    <dbReference type="NCBI Taxonomy" id="202952"/>
    <lineage>
        <taxon>Bacteria</taxon>
        <taxon>Pseudomonadati</taxon>
        <taxon>Pseudomonadota</taxon>
        <taxon>Gammaproteobacteria</taxon>
        <taxon>Moraxellales</taxon>
        <taxon>Moraxellaceae</taxon>
        <taxon>Acinetobacter</taxon>
    </lineage>
</organism>